<dbReference type="InterPro" id="IPR015422">
    <property type="entry name" value="PyrdxlP-dep_Trfase_small"/>
</dbReference>
<sequence length="387" mass="44103">MNTIQQTKADVFDFINEKLETNDQVINLAIGNPDGKPDSCLIDTLNQYMQKETTHGYGSFDTTMVKLLRKSVADYYNNTFQTSLDADENIVEVPGTKVAIYRLLSLLIKNEEKVLIPSPSYSVYTKCVELLNGEIIYFPCCLDNFSPDLSKVSEEEWQAASILILCSPGNPTTTVLSHEFLEEVIQLAKKYHFLVINDLAYAEINFTSERIPSILAIDGAKDVAVELYSLSKTCNIAGWRIGFVCGNQQLVNQLKHLQFEIDFGLFLPFQHAAITAFNRLPELASKTIHKYEERMDYFIQEMKKVGWEIQKPVASFFIWTKVPSEFEAMTDKEFVSYVLQETGILFSPGSGFGKNGEGYIRIAMVQEMRIMREVVVRLKKLFEDKNF</sequence>
<dbReference type="RefSeq" id="WP_014868634.1">
    <property type="nucleotide sequence ID" value="NZ_AP018493.1"/>
</dbReference>
<feature type="domain" description="Aminotransferase class I/classII large" evidence="5">
    <location>
        <begin position="24"/>
        <end position="366"/>
    </location>
</feature>
<dbReference type="PROSITE" id="PS00105">
    <property type="entry name" value="AA_TRANSFER_CLASS_1"/>
    <property type="match status" value="1"/>
</dbReference>
<dbReference type="GeneID" id="39499298"/>
<dbReference type="CDD" id="cd00609">
    <property type="entry name" value="AAT_like"/>
    <property type="match status" value="1"/>
</dbReference>
<evidence type="ECO:0000313" key="7">
    <source>
        <dbReference type="Proteomes" id="UP000269226"/>
    </source>
</evidence>
<dbReference type="InterPro" id="IPR004838">
    <property type="entry name" value="NHTrfase_class1_PyrdxlP-BS"/>
</dbReference>
<evidence type="ECO:0000256" key="3">
    <source>
        <dbReference type="ARBA" id="ARBA00022679"/>
    </source>
</evidence>
<organism evidence="6 7">
    <name type="scientific">Melissococcus plutonius</name>
    <dbReference type="NCBI Taxonomy" id="33970"/>
    <lineage>
        <taxon>Bacteria</taxon>
        <taxon>Bacillati</taxon>
        <taxon>Bacillota</taxon>
        <taxon>Bacilli</taxon>
        <taxon>Lactobacillales</taxon>
        <taxon>Enterococcaceae</taxon>
        <taxon>Melissococcus</taxon>
    </lineage>
</organism>
<dbReference type="InterPro" id="IPR015424">
    <property type="entry name" value="PyrdxlP-dep_Trfase"/>
</dbReference>
<keyword evidence="3 4" id="KW-0808">Transferase</keyword>
<dbReference type="PANTHER" id="PTHR42832:SF3">
    <property type="entry name" value="L-GLUTAMINE--4-(METHYLSULFANYL)-2-OXOBUTANOATE AMINOTRANSFERASE"/>
    <property type="match status" value="1"/>
</dbReference>
<evidence type="ECO:0000256" key="4">
    <source>
        <dbReference type="RuleBase" id="RU000481"/>
    </source>
</evidence>
<dbReference type="InterPro" id="IPR050881">
    <property type="entry name" value="LL-DAP_aminotransferase"/>
</dbReference>
<dbReference type="GO" id="GO:0008483">
    <property type="term" value="F:transaminase activity"/>
    <property type="evidence" value="ECO:0007669"/>
    <property type="project" value="UniProtKB-KW"/>
</dbReference>
<accession>A0A2Z5Y4K4</accession>
<dbReference type="InterPro" id="IPR004839">
    <property type="entry name" value="Aminotransferase_I/II_large"/>
</dbReference>
<evidence type="ECO:0000313" key="6">
    <source>
        <dbReference type="EMBL" id="BBC61711.1"/>
    </source>
</evidence>
<comment type="similarity">
    <text evidence="4">Belongs to the class-I pyridoxal-phosphate-dependent aminotransferase family.</text>
</comment>
<evidence type="ECO:0000256" key="2">
    <source>
        <dbReference type="ARBA" id="ARBA00022576"/>
    </source>
</evidence>
<dbReference type="AlphaFoldDB" id="A0A2Z5Y4K4"/>
<protein>
    <recommendedName>
        <fullName evidence="4">Aminotransferase</fullName>
        <ecNumber evidence="4">2.6.1.-</ecNumber>
    </recommendedName>
</protein>
<keyword evidence="2 4" id="KW-0032">Aminotransferase</keyword>
<comment type="cofactor">
    <cofactor evidence="1 4">
        <name>pyridoxal 5'-phosphate</name>
        <dbReference type="ChEBI" id="CHEBI:597326"/>
    </cofactor>
</comment>
<dbReference type="SUPFAM" id="SSF53383">
    <property type="entry name" value="PLP-dependent transferases"/>
    <property type="match status" value="1"/>
</dbReference>
<dbReference type="GO" id="GO:0030170">
    <property type="term" value="F:pyridoxal phosphate binding"/>
    <property type="evidence" value="ECO:0007669"/>
    <property type="project" value="InterPro"/>
</dbReference>
<dbReference type="Pfam" id="PF00155">
    <property type="entry name" value="Aminotran_1_2"/>
    <property type="match status" value="1"/>
</dbReference>
<evidence type="ECO:0000256" key="1">
    <source>
        <dbReference type="ARBA" id="ARBA00001933"/>
    </source>
</evidence>
<dbReference type="PANTHER" id="PTHR42832">
    <property type="entry name" value="AMINO ACID AMINOTRANSFERASE"/>
    <property type="match status" value="1"/>
</dbReference>
<evidence type="ECO:0000259" key="5">
    <source>
        <dbReference type="Pfam" id="PF00155"/>
    </source>
</evidence>
<keyword evidence="6" id="KW-0614">Plasmid</keyword>
<dbReference type="Gene3D" id="3.40.640.10">
    <property type="entry name" value="Type I PLP-dependent aspartate aminotransferase-like (Major domain)"/>
    <property type="match status" value="1"/>
</dbReference>
<dbReference type="InterPro" id="IPR015421">
    <property type="entry name" value="PyrdxlP-dep_Trfase_major"/>
</dbReference>
<dbReference type="EMBL" id="AP018493">
    <property type="protein sequence ID" value="BBC61711.1"/>
    <property type="molecule type" value="Genomic_DNA"/>
</dbReference>
<dbReference type="Gene3D" id="3.90.1150.10">
    <property type="entry name" value="Aspartate Aminotransferase, domain 1"/>
    <property type="match status" value="1"/>
</dbReference>
<dbReference type="EC" id="2.6.1.-" evidence="4"/>
<reference evidence="6 7" key="1">
    <citation type="submission" date="2018-01" db="EMBL/GenBank/DDBJ databases">
        <title>Whole genome sequence of Melissococcus plutonius DAT561.</title>
        <authorList>
            <person name="Okumura K."/>
            <person name="Takamatsu D."/>
            <person name="Okura M."/>
        </authorList>
    </citation>
    <scope>NUCLEOTIDE SEQUENCE [LARGE SCALE GENOMIC DNA]</scope>
    <source>
        <strain evidence="6 7">DAT561</strain>
        <plasmid evidence="7">pmp1 dat561 dna</plasmid>
    </source>
</reference>
<dbReference type="Proteomes" id="UP000269226">
    <property type="component" value="Plasmid pMP1"/>
</dbReference>
<name>A0A2Z5Y4K4_9ENTE</name>
<gene>
    <name evidence="6" type="ORF">DAT561_p1008</name>
</gene>
<geneLocation type="plasmid" evidence="7">
    <name>pmp1 dat561 dna</name>
</geneLocation>
<proteinExistence type="inferred from homology"/>